<protein>
    <submittedName>
        <fullName evidence="1">Uncharacterized protein</fullName>
    </submittedName>
</protein>
<proteinExistence type="predicted"/>
<evidence type="ECO:0000313" key="1">
    <source>
        <dbReference type="EMBL" id="CAG9325982.1"/>
    </source>
</evidence>
<dbReference type="EMBL" id="CAJZBQ010000039">
    <property type="protein sequence ID" value="CAG9325982.1"/>
    <property type="molecule type" value="Genomic_DNA"/>
</dbReference>
<gene>
    <name evidence="1" type="ORF">BSTOLATCC_MIC39762</name>
</gene>
<keyword evidence="2" id="KW-1185">Reference proteome</keyword>
<comment type="caution">
    <text evidence="1">The sequence shown here is derived from an EMBL/GenBank/DDBJ whole genome shotgun (WGS) entry which is preliminary data.</text>
</comment>
<reference evidence="1" key="1">
    <citation type="submission" date="2021-09" db="EMBL/GenBank/DDBJ databases">
        <authorList>
            <consortium name="AG Swart"/>
            <person name="Singh M."/>
            <person name="Singh A."/>
            <person name="Seah K."/>
            <person name="Emmerich C."/>
        </authorList>
    </citation>
    <scope>NUCLEOTIDE SEQUENCE</scope>
    <source>
        <strain evidence="1">ATCC30299</strain>
    </source>
</reference>
<name>A0AAU9JNZ0_9CILI</name>
<accession>A0AAU9JNZ0</accession>
<dbReference type="AlphaFoldDB" id="A0AAU9JNZ0"/>
<sequence>MCLRMAKRKKLQHLDIDDHGESCWIKGIGIESQLIVRHHKLNFGNRTCLFDFRNHQVSTLAIHKGGFLGTQ</sequence>
<dbReference type="Proteomes" id="UP001162131">
    <property type="component" value="Unassembled WGS sequence"/>
</dbReference>
<organism evidence="1 2">
    <name type="scientific">Blepharisma stoltei</name>
    <dbReference type="NCBI Taxonomy" id="1481888"/>
    <lineage>
        <taxon>Eukaryota</taxon>
        <taxon>Sar</taxon>
        <taxon>Alveolata</taxon>
        <taxon>Ciliophora</taxon>
        <taxon>Postciliodesmatophora</taxon>
        <taxon>Heterotrichea</taxon>
        <taxon>Heterotrichida</taxon>
        <taxon>Blepharismidae</taxon>
        <taxon>Blepharisma</taxon>
    </lineage>
</organism>
<evidence type="ECO:0000313" key="2">
    <source>
        <dbReference type="Proteomes" id="UP001162131"/>
    </source>
</evidence>